<accession>A0ABQ0BG47</accession>
<dbReference type="RefSeq" id="WP_390408867.1">
    <property type="nucleotide sequence ID" value="NZ_BAABYW010000001.1"/>
</dbReference>
<evidence type="ECO:0000256" key="1">
    <source>
        <dbReference type="SAM" id="MobiDB-lite"/>
    </source>
</evidence>
<reference evidence="2 3" key="1">
    <citation type="submission" date="2024-04" db="EMBL/GenBank/DDBJ databases">
        <title>Defined microbial consortia suppress multidrug-resistant proinflammatory Enterobacteriaceae via ecological control.</title>
        <authorList>
            <person name="Furuichi M."/>
            <person name="Kawaguchi T."/>
            <person name="Pust M."/>
            <person name="Yasuma K."/>
            <person name="Plichta D."/>
            <person name="Hasegawa N."/>
            <person name="Ohya T."/>
            <person name="Bhattarai S."/>
            <person name="Sasajima S."/>
            <person name="Aoto Y."/>
            <person name="Tuganbaev T."/>
            <person name="Yaginuma M."/>
            <person name="Ueda M."/>
            <person name="Okahashi N."/>
            <person name="Amafuji K."/>
            <person name="Kiridooshi Y."/>
            <person name="Sugita K."/>
            <person name="Strazar M."/>
            <person name="Skelly A."/>
            <person name="Suda W."/>
            <person name="Hattori M."/>
            <person name="Nakamoto N."/>
            <person name="Caballero S."/>
            <person name="Norman J."/>
            <person name="Olle B."/>
            <person name="Tanoue T."/>
            <person name="Arita M."/>
            <person name="Bucci V."/>
            <person name="Atarashi K."/>
            <person name="Xavier R."/>
            <person name="Honda K."/>
        </authorList>
    </citation>
    <scope>NUCLEOTIDE SEQUENCE [LARGE SCALE GENOMIC DNA]</scope>
    <source>
        <strain evidence="3">k04-0078-D8-1</strain>
    </source>
</reference>
<evidence type="ECO:0000313" key="2">
    <source>
        <dbReference type="EMBL" id="GAA6410428.1"/>
    </source>
</evidence>
<feature type="region of interest" description="Disordered" evidence="1">
    <location>
        <begin position="110"/>
        <end position="158"/>
    </location>
</feature>
<comment type="caution">
    <text evidence="2">The sequence shown here is derived from an EMBL/GenBank/DDBJ whole genome shotgun (WGS) entry which is preliminary data.</text>
</comment>
<protein>
    <recommendedName>
        <fullName evidence="4">Helix-turn-helix domain-containing protein</fullName>
    </recommendedName>
</protein>
<sequence length="393" mass="44546">MAEIFRAIKSKNYTVMSNHHLQNPNLSLKAMGLMSKVLSLPDDWKYSVKGLAAYCRDGYESVRTGLSELETEGYLVRRQIRNDRGRILCTEYIFRESPDMENPELERAAIEEPGTEVIEEQEEPGTEVTEEPEGPGTEPLEKKEEDHGTRINTGFIPGLENPIVDKKWAACKEKFMDDRKNSRGRGSPGSDFPITENPSLENPSLGNRHLQNTNKLNTNKQNIIKSSSRSFRGEEGKEEAVCRIREQIGYDLLRPKYGQALLDEIVKLMTEVSLPGSAAAFYTVNQKRINRKTMCERLSILGSEHIRTILEGIRNGPPIRNVRSYLLTSLYQADAALHINAVRNKKAEKKNGFHNFHERNYDFALLEKSLLQAQDRAQGTGQAAVNRRGKEEP</sequence>
<gene>
    <name evidence="2" type="ORF">K040078D81_45450</name>
</gene>
<evidence type="ECO:0008006" key="4">
    <source>
        <dbReference type="Google" id="ProtNLM"/>
    </source>
</evidence>
<feature type="region of interest" description="Disordered" evidence="1">
    <location>
        <begin position="177"/>
        <end position="212"/>
    </location>
</feature>
<feature type="compositionally biased region" description="Polar residues" evidence="1">
    <location>
        <begin position="196"/>
        <end position="205"/>
    </location>
</feature>
<name>A0ABQ0BG47_9FIRM</name>
<dbReference type="Proteomes" id="UP001600943">
    <property type="component" value="Unassembled WGS sequence"/>
</dbReference>
<feature type="compositionally biased region" description="Basic and acidic residues" evidence="1">
    <location>
        <begin position="139"/>
        <end position="149"/>
    </location>
</feature>
<feature type="compositionally biased region" description="Acidic residues" evidence="1">
    <location>
        <begin position="113"/>
        <end position="133"/>
    </location>
</feature>
<proteinExistence type="predicted"/>
<organism evidence="2 3">
    <name type="scientific">Blautia hominis</name>
    <dbReference type="NCBI Taxonomy" id="2025493"/>
    <lineage>
        <taxon>Bacteria</taxon>
        <taxon>Bacillati</taxon>
        <taxon>Bacillota</taxon>
        <taxon>Clostridia</taxon>
        <taxon>Lachnospirales</taxon>
        <taxon>Lachnospiraceae</taxon>
        <taxon>Blautia</taxon>
    </lineage>
</organism>
<keyword evidence="3" id="KW-1185">Reference proteome</keyword>
<dbReference type="EMBL" id="BAABYW010000001">
    <property type="protein sequence ID" value="GAA6410428.1"/>
    <property type="molecule type" value="Genomic_DNA"/>
</dbReference>
<evidence type="ECO:0000313" key="3">
    <source>
        <dbReference type="Proteomes" id="UP001600943"/>
    </source>
</evidence>